<organism evidence="1 2">
    <name type="scientific">Pyropia yezoensis</name>
    <name type="common">Susabi-nori</name>
    <name type="synonym">Porphyra yezoensis</name>
    <dbReference type="NCBI Taxonomy" id="2788"/>
    <lineage>
        <taxon>Eukaryota</taxon>
        <taxon>Rhodophyta</taxon>
        <taxon>Bangiophyceae</taxon>
        <taxon>Bangiales</taxon>
        <taxon>Bangiaceae</taxon>
        <taxon>Pyropia</taxon>
    </lineage>
</organism>
<sequence length="558" mass="56439">MVVVVVVRGMCKAALAWDGRAAEQNEPRSVENAKFLWSTSCFRGVSRGPHRSPPTPPSAPSPETSTAPFPFVPDHHQSIHWPPSSHRCGHLTLSLLPLCISLCLCLTFAAAMAFLPPPVLLTRRPAALTVAGRRAACRPSVTRRPHRVARRGGGAPVQPSASADTPPTPPAAAAAPTADAIPGLAAALAAYITDTAGVPTAAPALSPLLHALYLRQGYAPVPPDAARAYNIHPLVIPLGVRAASGAGTGAGAGGEIVGLLRWPTPTPGVPLPVVTTGSTGGAAAAQLVHVATSAAQYVHRAAAVADDAGDVRAAAALIVATADSAAHGFPPAAVYTPGAVAALGMGIERYCLLKVGPFMDLYRGLAAFHAAKADDSSALVTCERAAAAFVGWGAMHVYHSGVLTGMGRALEARDAARAALQLPLWTLGPAPLSTAGAMTGGGAGKGFDTGAKGAAAGTATAGGGGGGPIADVAVAAGYTGVDSLRRIYERMAGDERLEEIAEGKEVGQVALDRAAYAMDAAAIRAELGTGEGWNAVREELAALYEVGRLEGVAAFLRA</sequence>
<accession>A0ACC3BMN7</accession>
<name>A0ACC3BMN7_PYRYE</name>
<comment type="caution">
    <text evidence="1">The sequence shown here is derived from an EMBL/GenBank/DDBJ whole genome shotgun (WGS) entry which is preliminary data.</text>
</comment>
<dbReference type="Proteomes" id="UP000798662">
    <property type="component" value="Chromosome 1"/>
</dbReference>
<proteinExistence type="predicted"/>
<keyword evidence="2" id="KW-1185">Reference proteome</keyword>
<evidence type="ECO:0000313" key="2">
    <source>
        <dbReference type="Proteomes" id="UP000798662"/>
    </source>
</evidence>
<reference evidence="1" key="1">
    <citation type="submission" date="2019-11" db="EMBL/GenBank/DDBJ databases">
        <title>Nori genome reveals adaptations in red seaweeds to the harsh intertidal environment.</title>
        <authorList>
            <person name="Wang D."/>
            <person name="Mao Y."/>
        </authorList>
    </citation>
    <scope>NUCLEOTIDE SEQUENCE</scope>
    <source>
        <tissue evidence="1">Gametophyte</tissue>
    </source>
</reference>
<evidence type="ECO:0000313" key="1">
    <source>
        <dbReference type="EMBL" id="KAK1858883.1"/>
    </source>
</evidence>
<dbReference type="EMBL" id="CM020618">
    <property type="protein sequence ID" value="KAK1858883.1"/>
    <property type="molecule type" value="Genomic_DNA"/>
</dbReference>
<protein>
    <submittedName>
        <fullName evidence="1">Uncharacterized protein</fullName>
    </submittedName>
</protein>
<gene>
    <name evidence="1" type="ORF">I4F81_001483</name>
</gene>